<reference evidence="1" key="1">
    <citation type="submission" date="2014-09" db="EMBL/GenBank/DDBJ databases">
        <authorList>
            <person name="Magalhaes I.L.F."/>
            <person name="Oliveira U."/>
            <person name="Santos F.R."/>
            <person name="Vidigal T.H.D.A."/>
            <person name="Brescovit A.D."/>
            <person name="Santos A.J."/>
        </authorList>
    </citation>
    <scope>NUCLEOTIDE SEQUENCE</scope>
    <source>
        <tissue evidence="1">Shoot tissue taken approximately 20 cm above the soil surface</tissue>
    </source>
</reference>
<protein>
    <submittedName>
        <fullName evidence="1">Uncharacterized protein</fullName>
    </submittedName>
</protein>
<dbReference type="EMBL" id="GBRH01187449">
    <property type="protein sequence ID" value="JAE10447.1"/>
    <property type="molecule type" value="Transcribed_RNA"/>
</dbReference>
<sequence>MLPLTCKTCPKGRYFPIFNIENMNILAILYYKQ</sequence>
<accession>A0A0A9FDL1</accession>
<reference evidence="1" key="2">
    <citation type="journal article" date="2015" name="Data Brief">
        <title>Shoot transcriptome of the giant reed, Arundo donax.</title>
        <authorList>
            <person name="Barrero R.A."/>
            <person name="Guerrero F.D."/>
            <person name="Moolhuijzen P."/>
            <person name="Goolsby J.A."/>
            <person name="Tidwell J."/>
            <person name="Bellgard S.E."/>
            <person name="Bellgard M.I."/>
        </authorList>
    </citation>
    <scope>NUCLEOTIDE SEQUENCE</scope>
    <source>
        <tissue evidence="1">Shoot tissue taken approximately 20 cm above the soil surface</tissue>
    </source>
</reference>
<dbReference type="AlphaFoldDB" id="A0A0A9FDL1"/>
<evidence type="ECO:0000313" key="1">
    <source>
        <dbReference type="EMBL" id="JAE10447.1"/>
    </source>
</evidence>
<proteinExistence type="predicted"/>
<name>A0A0A9FDL1_ARUDO</name>
<organism evidence="1">
    <name type="scientific">Arundo donax</name>
    <name type="common">Giant reed</name>
    <name type="synonym">Donax arundinaceus</name>
    <dbReference type="NCBI Taxonomy" id="35708"/>
    <lineage>
        <taxon>Eukaryota</taxon>
        <taxon>Viridiplantae</taxon>
        <taxon>Streptophyta</taxon>
        <taxon>Embryophyta</taxon>
        <taxon>Tracheophyta</taxon>
        <taxon>Spermatophyta</taxon>
        <taxon>Magnoliopsida</taxon>
        <taxon>Liliopsida</taxon>
        <taxon>Poales</taxon>
        <taxon>Poaceae</taxon>
        <taxon>PACMAD clade</taxon>
        <taxon>Arundinoideae</taxon>
        <taxon>Arundineae</taxon>
        <taxon>Arundo</taxon>
    </lineage>
</organism>